<dbReference type="RefSeq" id="WP_379044826.1">
    <property type="nucleotide sequence ID" value="NZ_JBHULZ010000023.1"/>
</dbReference>
<name>A0ABW5SC92_9FLAO</name>
<dbReference type="EMBL" id="JBHULZ010000023">
    <property type="protein sequence ID" value="MFD2697272.1"/>
    <property type="molecule type" value="Genomic_DNA"/>
</dbReference>
<organism evidence="1 2">
    <name type="scientific">Mesonia sediminis</name>
    <dbReference type="NCBI Taxonomy" id="1703946"/>
    <lineage>
        <taxon>Bacteria</taxon>
        <taxon>Pseudomonadati</taxon>
        <taxon>Bacteroidota</taxon>
        <taxon>Flavobacteriia</taxon>
        <taxon>Flavobacteriales</taxon>
        <taxon>Flavobacteriaceae</taxon>
        <taxon>Mesonia</taxon>
    </lineage>
</organism>
<dbReference type="InterPro" id="IPR007298">
    <property type="entry name" value="Cu-R_lipoprotein_NlpE"/>
</dbReference>
<evidence type="ECO:0000313" key="1">
    <source>
        <dbReference type="EMBL" id="MFD2697272.1"/>
    </source>
</evidence>
<proteinExistence type="predicted"/>
<gene>
    <name evidence="1" type="ORF">ACFSQ0_04650</name>
</gene>
<sequence length="155" mass="17735">MKSNSLLLFILIALLFSCKTDQKNSRVEDARIEGVEPEEQEPEVTIDEHTSRISLDWAATYEGVLPCADCGGIETAIVLNEDMTYQKQEIYLDENEEPFISSGKFVWNESGNEIELKEEDGPTYYRVLENKLIQLNQAREEIEGDLAASYYLMKK</sequence>
<protein>
    <submittedName>
        <fullName evidence="1">Copper resistance protein NlpE</fullName>
    </submittedName>
</protein>
<keyword evidence="2" id="KW-1185">Reference proteome</keyword>
<accession>A0ABW5SC92</accession>
<evidence type="ECO:0000313" key="2">
    <source>
        <dbReference type="Proteomes" id="UP001597357"/>
    </source>
</evidence>
<dbReference type="Proteomes" id="UP001597357">
    <property type="component" value="Unassembled WGS sequence"/>
</dbReference>
<reference evidence="2" key="1">
    <citation type="journal article" date="2019" name="Int. J. Syst. Evol. Microbiol.">
        <title>The Global Catalogue of Microorganisms (GCM) 10K type strain sequencing project: providing services to taxonomists for standard genome sequencing and annotation.</title>
        <authorList>
            <consortium name="The Broad Institute Genomics Platform"/>
            <consortium name="The Broad Institute Genome Sequencing Center for Infectious Disease"/>
            <person name="Wu L."/>
            <person name="Ma J."/>
        </authorList>
    </citation>
    <scope>NUCLEOTIDE SEQUENCE [LARGE SCALE GENOMIC DNA]</scope>
    <source>
        <strain evidence="2">KCTC 42255</strain>
    </source>
</reference>
<comment type="caution">
    <text evidence="1">The sequence shown here is derived from an EMBL/GenBank/DDBJ whole genome shotgun (WGS) entry which is preliminary data.</text>
</comment>
<dbReference type="Gene3D" id="2.40.128.640">
    <property type="match status" value="1"/>
</dbReference>
<dbReference type="Pfam" id="PF04170">
    <property type="entry name" value="NlpE"/>
    <property type="match status" value="1"/>
</dbReference>
<dbReference type="PROSITE" id="PS51257">
    <property type="entry name" value="PROKAR_LIPOPROTEIN"/>
    <property type="match status" value="1"/>
</dbReference>